<evidence type="ECO:0000313" key="2">
    <source>
        <dbReference type="Proteomes" id="UP000199403"/>
    </source>
</evidence>
<dbReference type="EMBL" id="FNZH01000006">
    <property type="protein sequence ID" value="SEJ60630.1"/>
    <property type="molecule type" value="Genomic_DNA"/>
</dbReference>
<sequence length="65" mass="7379">MVFRGKMVSDLGKTSGIVPKKWMNPDKPVDTVRVYLLKANALPRKKLIPVHSSIYLAFKQDCSNF</sequence>
<organism evidence="1 2">
    <name type="scientific">Cyclobacterium xiamenense</name>
    <dbReference type="NCBI Taxonomy" id="1297121"/>
    <lineage>
        <taxon>Bacteria</taxon>
        <taxon>Pseudomonadati</taxon>
        <taxon>Bacteroidota</taxon>
        <taxon>Cytophagia</taxon>
        <taxon>Cytophagales</taxon>
        <taxon>Cyclobacteriaceae</taxon>
        <taxon>Cyclobacterium</taxon>
    </lineage>
</organism>
<proteinExistence type="predicted"/>
<dbReference type="STRING" id="1416801.SAMN05192553_10618"/>
<reference evidence="2" key="1">
    <citation type="submission" date="2016-10" db="EMBL/GenBank/DDBJ databases">
        <authorList>
            <person name="Varghese N."/>
            <person name="Submissions S."/>
        </authorList>
    </citation>
    <scope>NUCLEOTIDE SEQUENCE [LARGE SCALE GENOMIC DNA]</scope>
    <source>
        <strain evidence="2">IBRC-M 10761</strain>
    </source>
</reference>
<dbReference type="AlphaFoldDB" id="A0A1H7AFF0"/>
<protein>
    <submittedName>
        <fullName evidence="1">Uncharacterized protein</fullName>
    </submittedName>
</protein>
<accession>A0A1H7AFF0</accession>
<keyword evidence="2" id="KW-1185">Reference proteome</keyword>
<gene>
    <name evidence="1" type="ORF">SAMN05192553_10618</name>
</gene>
<evidence type="ECO:0000313" key="1">
    <source>
        <dbReference type="EMBL" id="SEJ60630.1"/>
    </source>
</evidence>
<dbReference type="Proteomes" id="UP000199403">
    <property type="component" value="Unassembled WGS sequence"/>
</dbReference>
<name>A0A1H7AFF0_9BACT</name>